<sequence length="90" mass="10209">MAAFLGPLTGQKRGYPGEKCQNDGRGDGKPVDFTGFPSRKNGQNDVFFPSLKIYFANWVSTGVLLSQQLNRHKRTKKDLELWRVQVMATY</sequence>
<feature type="region of interest" description="Disordered" evidence="1">
    <location>
        <begin position="1"/>
        <end position="37"/>
    </location>
</feature>
<proteinExistence type="predicted"/>
<name>Q8VU92_LATCU</name>
<reference evidence="2" key="1">
    <citation type="journal article" date="2000" name="FEMS Microbiol. Lett.">
        <title>Identification and nucleotide sequence of genes involved in the synthesis of lactocin 705, a two-peptide bacteriocin from Lactobacillus casei CRL 705.</title>
        <authorList>
            <person name="Cuozzo S.A."/>
            <person name="Sesma F."/>
            <person name="Palacios J.M."/>
            <person name="de Ruiz Holgado A.P."/>
            <person name="Raya R.R."/>
        </authorList>
    </citation>
    <scope>NUCLEOTIDE SEQUENCE</scope>
    <source>
        <strain evidence="2">CRL705</strain>
        <plasmid evidence="2">pRC18</plasmid>
    </source>
</reference>
<dbReference type="AlphaFoldDB" id="Q8VU92"/>
<evidence type="ECO:0000256" key="1">
    <source>
        <dbReference type="SAM" id="MobiDB-lite"/>
    </source>
</evidence>
<reference evidence="2" key="2">
    <citation type="submission" date="2008-01" db="EMBL/GenBank/DDBJ databases">
        <title>Complete nucleotide sequence of plasmid pRC18.</title>
        <authorList>
            <person name="Cuozzo S.A."/>
            <person name="Sesma F."/>
            <person name="de Ruiz Holgado A.P."/>
            <person name="Raya R.R."/>
        </authorList>
    </citation>
    <scope>NUCLEOTIDE SEQUENCE</scope>
    <source>
        <strain evidence="2">CRL705</strain>
        <plasmid evidence="2">pRC18</plasmid>
    </source>
</reference>
<dbReference type="EMBL" id="AF200347">
    <property type="protein sequence ID" value="AAL54836.1"/>
    <property type="molecule type" value="Genomic_DNA"/>
</dbReference>
<dbReference type="RefSeq" id="WP_011005831.1">
    <property type="nucleotide sequence ID" value="NC_003320.2"/>
</dbReference>
<geneLocation type="plasmid" evidence="2">
    <name>pRC18</name>
</geneLocation>
<accession>Q8VU92</accession>
<feature type="compositionally biased region" description="Basic and acidic residues" evidence="1">
    <location>
        <begin position="20"/>
        <end position="30"/>
    </location>
</feature>
<protein>
    <submittedName>
        <fullName evidence="2">Uncharacterized protein</fullName>
    </submittedName>
</protein>
<keyword evidence="2" id="KW-0614">Plasmid</keyword>
<organism evidence="2">
    <name type="scientific">Latilactobacillus curvatus</name>
    <name type="common">Lactobacillus curvatus</name>
    <dbReference type="NCBI Taxonomy" id="28038"/>
    <lineage>
        <taxon>Bacteria</taxon>
        <taxon>Bacillati</taxon>
        <taxon>Bacillota</taxon>
        <taxon>Bacilli</taxon>
        <taxon>Lactobacillales</taxon>
        <taxon>Lactobacillaceae</taxon>
        <taxon>Latilactobacillus</taxon>
    </lineage>
</organism>
<evidence type="ECO:0000313" key="2">
    <source>
        <dbReference type="EMBL" id="AAL54836.1"/>
    </source>
</evidence>